<dbReference type="AlphaFoldDB" id="A0A5M3N3Y9"/>
<dbReference type="PANTHER" id="PTHR33096:SF1">
    <property type="entry name" value="CXC1-LIKE CYSTEINE CLUSTER ASSOCIATED WITH KDZ TRANSPOSASES DOMAIN-CONTAINING PROTEIN"/>
    <property type="match status" value="1"/>
</dbReference>
<evidence type="ECO:0000256" key="1">
    <source>
        <dbReference type="SAM" id="MobiDB-lite"/>
    </source>
</evidence>
<keyword evidence="3" id="KW-1185">Reference proteome</keyword>
<dbReference type="OMA" id="IDEHVDY"/>
<evidence type="ECO:0000313" key="2">
    <source>
        <dbReference type="EMBL" id="EIW86142.1"/>
    </source>
</evidence>
<feature type="region of interest" description="Disordered" evidence="1">
    <location>
        <begin position="748"/>
        <end position="776"/>
    </location>
</feature>
<dbReference type="RefSeq" id="XP_007762594.1">
    <property type="nucleotide sequence ID" value="XM_007764404.1"/>
</dbReference>
<dbReference type="EMBL" id="JH711573">
    <property type="protein sequence ID" value="EIW86142.1"/>
    <property type="molecule type" value="Genomic_DNA"/>
</dbReference>
<evidence type="ECO:0000313" key="3">
    <source>
        <dbReference type="Proteomes" id="UP000053558"/>
    </source>
</evidence>
<dbReference type="Proteomes" id="UP000053558">
    <property type="component" value="Unassembled WGS sequence"/>
</dbReference>
<evidence type="ECO:0008006" key="4">
    <source>
        <dbReference type="Google" id="ProtNLM"/>
    </source>
</evidence>
<dbReference type="InterPro" id="IPR040521">
    <property type="entry name" value="KDZ"/>
</dbReference>
<feature type="compositionally biased region" description="Acidic residues" evidence="1">
    <location>
        <begin position="751"/>
        <end position="776"/>
    </location>
</feature>
<feature type="non-terminal residue" evidence="2">
    <location>
        <position position="1"/>
    </location>
</feature>
<dbReference type="Pfam" id="PF18758">
    <property type="entry name" value="KDZ"/>
    <property type="match status" value="1"/>
</dbReference>
<dbReference type="PANTHER" id="PTHR33096">
    <property type="entry name" value="CXC2 DOMAIN-CONTAINING PROTEIN"/>
    <property type="match status" value="1"/>
</dbReference>
<accession>A0A5M3N3Y9</accession>
<dbReference type="OrthoDB" id="2505969at2759"/>
<name>A0A5M3N3Y9_CONPW</name>
<proteinExistence type="predicted"/>
<dbReference type="GeneID" id="19207145"/>
<reference evidence="3" key="1">
    <citation type="journal article" date="2012" name="Science">
        <title>The Paleozoic origin of enzymatic lignin decomposition reconstructed from 31 fungal genomes.</title>
        <authorList>
            <person name="Floudas D."/>
            <person name="Binder M."/>
            <person name="Riley R."/>
            <person name="Barry K."/>
            <person name="Blanchette R.A."/>
            <person name="Henrissat B."/>
            <person name="Martinez A.T."/>
            <person name="Otillar R."/>
            <person name="Spatafora J.W."/>
            <person name="Yadav J.S."/>
            <person name="Aerts A."/>
            <person name="Benoit I."/>
            <person name="Boyd A."/>
            <person name="Carlson A."/>
            <person name="Copeland A."/>
            <person name="Coutinho P.M."/>
            <person name="de Vries R.P."/>
            <person name="Ferreira P."/>
            <person name="Findley K."/>
            <person name="Foster B."/>
            <person name="Gaskell J."/>
            <person name="Glotzer D."/>
            <person name="Gorecki P."/>
            <person name="Heitman J."/>
            <person name="Hesse C."/>
            <person name="Hori C."/>
            <person name="Igarashi K."/>
            <person name="Jurgens J.A."/>
            <person name="Kallen N."/>
            <person name="Kersten P."/>
            <person name="Kohler A."/>
            <person name="Kuees U."/>
            <person name="Kumar T.K.A."/>
            <person name="Kuo A."/>
            <person name="LaButti K."/>
            <person name="Larrondo L.F."/>
            <person name="Lindquist E."/>
            <person name="Ling A."/>
            <person name="Lombard V."/>
            <person name="Lucas S."/>
            <person name="Lundell T."/>
            <person name="Martin R."/>
            <person name="McLaughlin D.J."/>
            <person name="Morgenstern I."/>
            <person name="Morin E."/>
            <person name="Murat C."/>
            <person name="Nagy L.G."/>
            <person name="Nolan M."/>
            <person name="Ohm R.A."/>
            <person name="Patyshakuliyeva A."/>
            <person name="Rokas A."/>
            <person name="Ruiz-Duenas F.J."/>
            <person name="Sabat G."/>
            <person name="Salamov A."/>
            <person name="Samejima M."/>
            <person name="Schmutz J."/>
            <person name="Slot J.C."/>
            <person name="St John F."/>
            <person name="Stenlid J."/>
            <person name="Sun H."/>
            <person name="Sun S."/>
            <person name="Syed K."/>
            <person name="Tsang A."/>
            <person name="Wiebenga A."/>
            <person name="Young D."/>
            <person name="Pisabarro A."/>
            <person name="Eastwood D.C."/>
            <person name="Martin F."/>
            <person name="Cullen D."/>
            <person name="Grigoriev I.V."/>
            <person name="Hibbett D.S."/>
        </authorList>
    </citation>
    <scope>NUCLEOTIDE SEQUENCE [LARGE SCALE GENOMIC DNA]</scope>
    <source>
        <strain evidence="3">RWD-64-598 SS2</strain>
    </source>
</reference>
<protein>
    <recommendedName>
        <fullName evidence="4">CxC2-like cysteine cluster KDZ transposase-associated domain-containing protein</fullName>
    </recommendedName>
</protein>
<organism evidence="2 3">
    <name type="scientific">Coniophora puteana (strain RWD-64-598)</name>
    <name type="common">Brown rot fungus</name>
    <dbReference type="NCBI Taxonomy" id="741705"/>
    <lineage>
        <taxon>Eukaryota</taxon>
        <taxon>Fungi</taxon>
        <taxon>Dikarya</taxon>
        <taxon>Basidiomycota</taxon>
        <taxon>Agaricomycotina</taxon>
        <taxon>Agaricomycetes</taxon>
        <taxon>Agaricomycetidae</taxon>
        <taxon>Boletales</taxon>
        <taxon>Coniophorineae</taxon>
        <taxon>Coniophoraceae</taxon>
        <taxon>Coniophora</taxon>
    </lineage>
</organism>
<dbReference type="KEGG" id="cput:CONPUDRAFT_46498"/>
<gene>
    <name evidence="2" type="ORF">CONPUDRAFT_46498</name>
</gene>
<comment type="caution">
    <text evidence="2">The sequence shown here is derived from an EMBL/GenBank/DDBJ whole genome shotgun (WGS) entry which is preliminary data.</text>
</comment>
<sequence>DGDIAPAIVRQGFIPCAPDNPKNAVSLRTLDLYRTTKMRDPHLSIQAFVKTTCDLHAVIFDPQLPRHFSIAFDIYLQVLGCVEDLVRTALRRESPDWRLAHVCPPCTYRVKDEPDLKFSLLYTMDGNDSLKRAFKRTTNPDVHGYSASDLPTKLKIRSDRYINREEVNGWANATLDQALTDQVNMIDNPCAGRWKNMKEDITKKMWSVFDETGIFLAVCRHGFSLLVVDMIKSGELAKYPIAIVERMLKVFGKNLCVGYDIGCKFKTTLLKSRLGDLVRKLNHTCLVGAFHGHAHRRACQVDYLTTYVEGIGLEDFEGCERKYSKTNPLAGTTRHANAFHRQQYIDTYLHYSDEFDVYPALTTFMYNNYRQALKIIREGVPSLDAEMRRMKIANASIFATWLAEEKTYLRSLEKEPAEETLHMEYWEKLVNLRDSKYVFTFFICAASTYLYIRTLLDTLPDPSTWTDDTPAARKRSDGVRRRHAQENYDRDMRVVQELESQLEVEHRWEEGSDDWVKTGRMVAMRSYQRALDKLEGLIVARIFELNSMNKPGMGYALRQHIGKALKARASAIRTALQKYNIAAAALNPPRSHLSWDDVVNYAFLADFDLLRDTRQDISTRDWAKPAARSTMDLHFKICRAREEIVRLDVEVKRMATYLHDEDRYLIACEEILRPLHAPLAMQVAVYRSVRARCNEHHWKRLRDIAKLEGFTGSIDVGEGAQTGLGESASTPCPIVPPTLLSSCSRLPMLEGESDLEDTDDDDEEPSPDSVDDVDDTQELINAIFTLGSEDP</sequence>